<dbReference type="CDD" id="cd07557">
    <property type="entry name" value="trimeric_dUTPase"/>
    <property type="match status" value="1"/>
</dbReference>
<gene>
    <name evidence="5 7" type="primary">dut</name>
    <name evidence="7" type="ORF">HMP0721_0755</name>
</gene>
<dbReference type="GO" id="GO:0000287">
    <property type="term" value="F:magnesium ion binding"/>
    <property type="evidence" value="ECO:0007669"/>
    <property type="project" value="UniProtKB-UniRule"/>
</dbReference>
<comment type="catalytic activity">
    <reaction evidence="4 5">
        <text>dUTP + H2O = dUMP + diphosphate + H(+)</text>
        <dbReference type="Rhea" id="RHEA:10248"/>
        <dbReference type="ChEBI" id="CHEBI:15377"/>
        <dbReference type="ChEBI" id="CHEBI:15378"/>
        <dbReference type="ChEBI" id="CHEBI:33019"/>
        <dbReference type="ChEBI" id="CHEBI:61555"/>
        <dbReference type="ChEBI" id="CHEBI:246422"/>
        <dbReference type="EC" id="3.6.1.23"/>
    </reaction>
</comment>
<dbReference type="PANTHER" id="PTHR11241:SF0">
    <property type="entry name" value="DEOXYURIDINE 5'-TRIPHOSPHATE NUCLEOTIDOHYDROLASE"/>
    <property type="match status" value="1"/>
</dbReference>
<evidence type="ECO:0000256" key="4">
    <source>
        <dbReference type="ARBA" id="ARBA00047686"/>
    </source>
</evidence>
<comment type="caution">
    <text evidence="5">Lacks conserved residue(s) required for the propagation of feature annotation.</text>
</comment>
<comment type="function">
    <text evidence="5">This enzyme is involved in nucleotide metabolism: it produces dUMP, the immediate precursor of thymidine nucleotides and it decreases the intracellular concentration of dUTP so that uracil cannot be incorporated into DNA.</text>
</comment>
<keyword evidence="5" id="KW-0460">Magnesium</keyword>
<dbReference type="InterPro" id="IPR033704">
    <property type="entry name" value="dUTPase_trimeric"/>
</dbReference>
<dbReference type="GO" id="GO:0006226">
    <property type="term" value="P:dUMP biosynthetic process"/>
    <property type="evidence" value="ECO:0007669"/>
    <property type="project" value="UniProtKB-UniRule"/>
</dbReference>
<evidence type="ECO:0000259" key="6">
    <source>
        <dbReference type="Pfam" id="PF00692"/>
    </source>
</evidence>
<dbReference type="RefSeq" id="WP_006598179.1">
    <property type="nucleotide sequence ID" value="NZ_GL622359.1"/>
</dbReference>
<evidence type="ECO:0000256" key="2">
    <source>
        <dbReference type="ARBA" id="ARBA00022801"/>
    </source>
</evidence>
<dbReference type="OrthoDB" id="9809956at2"/>
<evidence type="ECO:0000256" key="3">
    <source>
        <dbReference type="ARBA" id="ARBA00023080"/>
    </source>
</evidence>
<sequence length="151" mass="16425">MRREHCQIRLVNRSDFPAPVYETAGASGLDLRAAIENEMVLVPHRVYRIPTGIYLEMPAGYEAQVRARSGLAFKHGVAMANGVGTIDADYRGEIAALMIVLIDEPFTVHPGDRIAQLVFTPVVQPEIIAVETVDALNQTDRGAGGFGHTGR</sequence>
<dbReference type="InterPro" id="IPR008181">
    <property type="entry name" value="dUTPase"/>
</dbReference>
<dbReference type="AlphaFoldDB" id="E6MFH2"/>
<protein>
    <recommendedName>
        <fullName evidence="5">Deoxyuridine 5'-triphosphate nucleotidohydrolase</fullName>
        <shortName evidence="5">dUTPase</shortName>
        <ecNumber evidence="5">3.6.1.23</ecNumber>
    </recommendedName>
    <alternativeName>
        <fullName evidence="5">dUTP pyrophosphatase</fullName>
    </alternativeName>
</protein>
<dbReference type="SUPFAM" id="SSF51283">
    <property type="entry name" value="dUTPase-like"/>
    <property type="match status" value="1"/>
</dbReference>
<comment type="cofactor">
    <cofactor evidence="5">
        <name>Mg(2+)</name>
        <dbReference type="ChEBI" id="CHEBI:18420"/>
    </cofactor>
</comment>
<accession>E6MFH2</accession>
<dbReference type="PANTHER" id="PTHR11241">
    <property type="entry name" value="DEOXYURIDINE 5'-TRIPHOSPHATE NUCLEOTIDOHYDROLASE"/>
    <property type="match status" value="1"/>
</dbReference>
<feature type="binding site" evidence="5">
    <location>
        <begin position="85"/>
        <end position="87"/>
    </location>
    <ligand>
        <name>substrate</name>
    </ligand>
</feature>
<dbReference type="STRING" id="887929.HMP0721_0755"/>
<keyword evidence="8" id="KW-1185">Reference proteome</keyword>
<dbReference type="Proteomes" id="UP000004754">
    <property type="component" value="Unassembled WGS sequence"/>
</dbReference>
<dbReference type="EC" id="3.6.1.23" evidence="5"/>
<dbReference type="UniPathway" id="UPA00610">
    <property type="reaction ID" value="UER00666"/>
</dbReference>
<dbReference type="eggNOG" id="COG0756">
    <property type="taxonomic scope" value="Bacteria"/>
</dbReference>
<dbReference type="InterPro" id="IPR029054">
    <property type="entry name" value="dUTPase-like"/>
</dbReference>
<evidence type="ECO:0000256" key="5">
    <source>
        <dbReference type="HAMAP-Rule" id="MF_00116"/>
    </source>
</evidence>
<feature type="binding site" evidence="5">
    <location>
        <position position="81"/>
    </location>
    <ligand>
        <name>substrate</name>
    </ligand>
</feature>
<keyword evidence="2 5" id="KW-0378">Hydrolase</keyword>
<organism evidence="7 8">
    <name type="scientific">Pseudoramibacter alactolyticus ATCC 23263</name>
    <dbReference type="NCBI Taxonomy" id="887929"/>
    <lineage>
        <taxon>Bacteria</taxon>
        <taxon>Bacillati</taxon>
        <taxon>Bacillota</taxon>
        <taxon>Clostridia</taxon>
        <taxon>Eubacteriales</taxon>
        <taxon>Eubacteriaceae</taxon>
        <taxon>Pseudoramibacter</taxon>
    </lineage>
</organism>
<dbReference type="EMBL" id="AEQN01000012">
    <property type="protein sequence ID" value="EFV02159.1"/>
    <property type="molecule type" value="Genomic_DNA"/>
</dbReference>
<feature type="binding site" evidence="5">
    <location>
        <begin position="68"/>
        <end position="70"/>
    </location>
    <ligand>
        <name>substrate</name>
    </ligand>
</feature>
<dbReference type="HOGENOM" id="CLU_068508_1_2_9"/>
<feature type="domain" description="dUTPase-like" evidence="6">
    <location>
        <begin position="16"/>
        <end position="150"/>
    </location>
</feature>
<evidence type="ECO:0000256" key="1">
    <source>
        <dbReference type="ARBA" id="ARBA00006581"/>
    </source>
</evidence>
<name>E6MFH2_9FIRM</name>
<dbReference type="GO" id="GO:0004170">
    <property type="term" value="F:dUTP diphosphatase activity"/>
    <property type="evidence" value="ECO:0007669"/>
    <property type="project" value="UniProtKB-UniRule"/>
</dbReference>
<keyword evidence="3 5" id="KW-0546">Nucleotide metabolism</keyword>
<dbReference type="Gene3D" id="2.70.40.10">
    <property type="match status" value="1"/>
</dbReference>
<comment type="similarity">
    <text evidence="1 5">Belongs to the dUTPase family.</text>
</comment>
<dbReference type="HAMAP" id="MF_00116">
    <property type="entry name" value="dUTPase_bact"/>
    <property type="match status" value="1"/>
</dbReference>
<comment type="caution">
    <text evidence="7">The sequence shown here is derived from an EMBL/GenBank/DDBJ whole genome shotgun (WGS) entry which is preliminary data.</text>
</comment>
<comment type="pathway">
    <text evidence="5">Pyrimidine metabolism; dUMP biosynthesis; dUMP from dCTP (dUTP route): step 2/2.</text>
</comment>
<dbReference type="InterPro" id="IPR036157">
    <property type="entry name" value="dUTPase-like_sf"/>
</dbReference>
<evidence type="ECO:0000313" key="7">
    <source>
        <dbReference type="EMBL" id="EFV02159.1"/>
    </source>
</evidence>
<dbReference type="GO" id="GO:0046081">
    <property type="term" value="P:dUTP catabolic process"/>
    <property type="evidence" value="ECO:0007669"/>
    <property type="project" value="InterPro"/>
</dbReference>
<dbReference type="NCBIfam" id="NF001862">
    <property type="entry name" value="PRK00601.1"/>
    <property type="match status" value="1"/>
</dbReference>
<reference evidence="7 8" key="1">
    <citation type="submission" date="2010-12" db="EMBL/GenBank/DDBJ databases">
        <authorList>
            <person name="Muzny D."/>
            <person name="Qin X."/>
            <person name="Deng J."/>
            <person name="Jiang H."/>
            <person name="Liu Y."/>
            <person name="Qu J."/>
            <person name="Song X.-Z."/>
            <person name="Zhang L."/>
            <person name="Thornton R."/>
            <person name="Coyle M."/>
            <person name="Francisco L."/>
            <person name="Jackson L."/>
            <person name="Javaid M."/>
            <person name="Korchina V."/>
            <person name="Kovar C."/>
            <person name="Mata R."/>
            <person name="Mathew T."/>
            <person name="Ngo R."/>
            <person name="Nguyen L."/>
            <person name="Nguyen N."/>
            <person name="Okwuonu G."/>
            <person name="Ongeri F."/>
            <person name="Pham C."/>
            <person name="Simmons D."/>
            <person name="Wilczek-Boney K."/>
            <person name="Hale W."/>
            <person name="Jakkamsetti A."/>
            <person name="Pham P."/>
            <person name="Ruth R."/>
            <person name="San Lucas F."/>
            <person name="Warren J."/>
            <person name="Zhang J."/>
            <person name="Zhao Z."/>
            <person name="Zhou C."/>
            <person name="Zhu D."/>
            <person name="Lee S."/>
            <person name="Bess C."/>
            <person name="Blankenburg K."/>
            <person name="Forbes L."/>
            <person name="Fu Q."/>
            <person name="Gubbala S."/>
            <person name="Hirani K."/>
            <person name="Jayaseelan J.C."/>
            <person name="Lara F."/>
            <person name="Munidasa M."/>
            <person name="Palculict T."/>
            <person name="Patil S."/>
            <person name="Pu L.-L."/>
            <person name="Saada N."/>
            <person name="Tang L."/>
            <person name="Weissenberger G."/>
            <person name="Zhu Y."/>
            <person name="Hemphill L."/>
            <person name="Shang Y."/>
            <person name="Youmans B."/>
            <person name="Ayvaz T."/>
            <person name="Ross M."/>
            <person name="Santibanez J."/>
            <person name="Aqrawi P."/>
            <person name="Gross S."/>
            <person name="Joshi V."/>
            <person name="Fowler G."/>
            <person name="Nazareth L."/>
            <person name="Reid J."/>
            <person name="Worley K."/>
            <person name="Petrosino J."/>
            <person name="Highlander S."/>
            <person name="Gibbs R."/>
        </authorList>
    </citation>
    <scope>NUCLEOTIDE SEQUENCE [LARGE SCALE GENOMIC DNA]</scope>
    <source>
        <strain evidence="7 8">ATCC 23263</strain>
    </source>
</reference>
<dbReference type="NCBIfam" id="TIGR00576">
    <property type="entry name" value="dut"/>
    <property type="match status" value="1"/>
</dbReference>
<evidence type="ECO:0000313" key="8">
    <source>
        <dbReference type="Proteomes" id="UP000004754"/>
    </source>
</evidence>
<proteinExistence type="inferred from homology"/>
<dbReference type="Pfam" id="PF00692">
    <property type="entry name" value="dUTPase"/>
    <property type="match status" value="1"/>
</dbReference>
<keyword evidence="5" id="KW-0479">Metal-binding</keyword>